<name>A0A8R7PIF6_TRIUA</name>
<keyword evidence="1" id="KW-1133">Transmembrane helix</keyword>
<reference evidence="3" key="1">
    <citation type="journal article" date="2013" name="Nature">
        <title>Draft genome of the wheat A-genome progenitor Triticum urartu.</title>
        <authorList>
            <person name="Ling H.Q."/>
            <person name="Zhao S."/>
            <person name="Liu D."/>
            <person name="Wang J."/>
            <person name="Sun H."/>
            <person name="Zhang C."/>
            <person name="Fan H."/>
            <person name="Li D."/>
            <person name="Dong L."/>
            <person name="Tao Y."/>
            <person name="Gao C."/>
            <person name="Wu H."/>
            <person name="Li Y."/>
            <person name="Cui Y."/>
            <person name="Guo X."/>
            <person name="Zheng S."/>
            <person name="Wang B."/>
            <person name="Yu K."/>
            <person name="Liang Q."/>
            <person name="Yang W."/>
            <person name="Lou X."/>
            <person name="Chen J."/>
            <person name="Feng M."/>
            <person name="Jian J."/>
            <person name="Zhang X."/>
            <person name="Luo G."/>
            <person name="Jiang Y."/>
            <person name="Liu J."/>
            <person name="Wang Z."/>
            <person name="Sha Y."/>
            <person name="Zhang B."/>
            <person name="Wu H."/>
            <person name="Tang D."/>
            <person name="Shen Q."/>
            <person name="Xue P."/>
            <person name="Zou S."/>
            <person name="Wang X."/>
            <person name="Liu X."/>
            <person name="Wang F."/>
            <person name="Yang Y."/>
            <person name="An X."/>
            <person name="Dong Z."/>
            <person name="Zhang K."/>
            <person name="Zhang X."/>
            <person name="Luo M.C."/>
            <person name="Dvorak J."/>
            <person name="Tong Y."/>
            <person name="Wang J."/>
            <person name="Yang H."/>
            <person name="Li Z."/>
            <person name="Wang D."/>
            <person name="Zhang A."/>
            <person name="Wang J."/>
        </authorList>
    </citation>
    <scope>NUCLEOTIDE SEQUENCE</scope>
    <source>
        <strain evidence="3">cv. G1812</strain>
    </source>
</reference>
<evidence type="ECO:0000256" key="1">
    <source>
        <dbReference type="SAM" id="Phobius"/>
    </source>
</evidence>
<organism evidence="2 3">
    <name type="scientific">Triticum urartu</name>
    <name type="common">Red wild einkorn</name>
    <name type="synonym">Crithodium urartu</name>
    <dbReference type="NCBI Taxonomy" id="4572"/>
    <lineage>
        <taxon>Eukaryota</taxon>
        <taxon>Viridiplantae</taxon>
        <taxon>Streptophyta</taxon>
        <taxon>Embryophyta</taxon>
        <taxon>Tracheophyta</taxon>
        <taxon>Spermatophyta</taxon>
        <taxon>Magnoliopsida</taxon>
        <taxon>Liliopsida</taxon>
        <taxon>Poales</taxon>
        <taxon>Poaceae</taxon>
        <taxon>BOP clade</taxon>
        <taxon>Pooideae</taxon>
        <taxon>Triticodae</taxon>
        <taxon>Triticeae</taxon>
        <taxon>Triticinae</taxon>
        <taxon>Triticum</taxon>
    </lineage>
</organism>
<evidence type="ECO:0000313" key="3">
    <source>
        <dbReference type="Proteomes" id="UP000015106"/>
    </source>
</evidence>
<evidence type="ECO:0000313" key="2">
    <source>
        <dbReference type="EnsemblPlants" id="TuG1812G0200004532.01.T01"/>
    </source>
</evidence>
<feature type="transmembrane region" description="Helical" evidence="1">
    <location>
        <begin position="20"/>
        <end position="42"/>
    </location>
</feature>
<feature type="transmembrane region" description="Helical" evidence="1">
    <location>
        <begin position="63"/>
        <end position="86"/>
    </location>
</feature>
<dbReference type="AlphaFoldDB" id="A0A8R7PIF6"/>
<accession>A0A8R7PIF6</accession>
<dbReference type="EnsemblPlants" id="TuG1812G0200004532.01.T01">
    <property type="protein sequence ID" value="TuG1812G0200004532.01.T01"/>
    <property type="gene ID" value="TuG1812G0200004532.01"/>
</dbReference>
<proteinExistence type="predicted"/>
<dbReference type="Proteomes" id="UP000015106">
    <property type="component" value="Chromosome 2"/>
</dbReference>
<keyword evidence="3" id="KW-1185">Reference proteome</keyword>
<keyword evidence="1" id="KW-0472">Membrane</keyword>
<protein>
    <submittedName>
        <fullName evidence="2">Uncharacterized protein</fullName>
    </submittedName>
</protein>
<sequence length="102" mass="11861">MHVLVLVEQMNTLFDRTGSVGLVFSLLQFYVFSCRCCMMIIMKRVSKISMNRKANKIRYNGMTMVMVDDLYHVMYAPFSFFLGFHATMRRSSIILMLITVGL</sequence>
<reference evidence="2" key="2">
    <citation type="submission" date="2018-03" db="EMBL/GenBank/DDBJ databases">
        <title>The Triticum urartu genome reveals the dynamic nature of wheat genome evolution.</title>
        <authorList>
            <person name="Ling H."/>
            <person name="Ma B."/>
            <person name="Shi X."/>
            <person name="Liu H."/>
            <person name="Dong L."/>
            <person name="Sun H."/>
            <person name="Cao Y."/>
            <person name="Gao Q."/>
            <person name="Zheng S."/>
            <person name="Li Y."/>
            <person name="Yu Y."/>
            <person name="Du H."/>
            <person name="Qi M."/>
            <person name="Li Y."/>
            <person name="Yu H."/>
            <person name="Cui Y."/>
            <person name="Wang N."/>
            <person name="Chen C."/>
            <person name="Wu H."/>
            <person name="Zhao Y."/>
            <person name="Zhang J."/>
            <person name="Li Y."/>
            <person name="Zhou W."/>
            <person name="Zhang B."/>
            <person name="Hu W."/>
            <person name="Eijk M."/>
            <person name="Tang J."/>
            <person name="Witsenboer H."/>
            <person name="Zhao S."/>
            <person name="Li Z."/>
            <person name="Zhang A."/>
            <person name="Wang D."/>
            <person name="Liang C."/>
        </authorList>
    </citation>
    <scope>NUCLEOTIDE SEQUENCE [LARGE SCALE GENOMIC DNA]</scope>
    <source>
        <strain evidence="2">cv. G1812</strain>
    </source>
</reference>
<keyword evidence="1" id="KW-0812">Transmembrane</keyword>
<dbReference type="Gramene" id="TuG1812G0200004532.01.T01">
    <property type="protein sequence ID" value="TuG1812G0200004532.01.T01"/>
    <property type="gene ID" value="TuG1812G0200004532.01"/>
</dbReference>
<reference evidence="2" key="3">
    <citation type="submission" date="2022-06" db="UniProtKB">
        <authorList>
            <consortium name="EnsemblPlants"/>
        </authorList>
    </citation>
    <scope>IDENTIFICATION</scope>
</reference>